<comment type="caution">
    <text evidence="9">The sequence shown here is derived from an EMBL/GenBank/DDBJ whole genome shotgun (WGS) entry which is preliminary data.</text>
</comment>
<evidence type="ECO:0000256" key="5">
    <source>
        <dbReference type="ARBA" id="ARBA00023242"/>
    </source>
</evidence>
<dbReference type="GO" id="GO:0003714">
    <property type="term" value="F:transcription corepressor activity"/>
    <property type="evidence" value="ECO:0007669"/>
    <property type="project" value="TreeGrafter"/>
</dbReference>
<dbReference type="GO" id="GO:0070212">
    <property type="term" value="P:protein poly-ADP-ribosylation"/>
    <property type="evidence" value="ECO:0007669"/>
    <property type="project" value="TreeGrafter"/>
</dbReference>
<name>A0A5N5PB45_PANHP</name>
<keyword evidence="4" id="KW-0520">NAD</keyword>
<gene>
    <name evidence="9" type="ORF">PHYPO_G00201980</name>
</gene>
<keyword evidence="3" id="KW-0808">Transferase</keyword>
<dbReference type="SUPFAM" id="SSF52949">
    <property type="entry name" value="Macro domain-like"/>
    <property type="match status" value="1"/>
</dbReference>
<feature type="region of interest" description="Disordered" evidence="7">
    <location>
        <begin position="8"/>
        <end position="28"/>
    </location>
</feature>
<protein>
    <recommendedName>
        <fullName evidence="8">PARP catalytic domain-containing protein</fullName>
    </recommendedName>
</protein>
<evidence type="ECO:0000256" key="2">
    <source>
        <dbReference type="ARBA" id="ARBA00022676"/>
    </source>
</evidence>
<evidence type="ECO:0000313" key="9">
    <source>
        <dbReference type="EMBL" id="KAB5576744.1"/>
    </source>
</evidence>
<dbReference type="SUPFAM" id="SSF56399">
    <property type="entry name" value="ADP-ribosylation"/>
    <property type="match status" value="1"/>
</dbReference>
<dbReference type="GO" id="GO:0060335">
    <property type="term" value="P:positive regulation of type II interferon-mediated signaling pathway"/>
    <property type="evidence" value="ECO:0007669"/>
    <property type="project" value="TreeGrafter"/>
</dbReference>
<dbReference type="GO" id="GO:1990404">
    <property type="term" value="F:NAD+-protein mono-ADP-ribosyltransferase activity"/>
    <property type="evidence" value="ECO:0007669"/>
    <property type="project" value="TreeGrafter"/>
</dbReference>
<dbReference type="PANTHER" id="PTHR14453">
    <property type="entry name" value="PARP/ZINC FINGER CCCH TYPE DOMAIN CONTAINING PROTEIN"/>
    <property type="match status" value="1"/>
</dbReference>
<dbReference type="EMBL" id="VFJC01000006">
    <property type="protein sequence ID" value="KAB5576744.1"/>
    <property type="molecule type" value="Genomic_DNA"/>
</dbReference>
<evidence type="ECO:0000256" key="3">
    <source>
        <dbReference type="ARBA" id="ARBA00022679"/>
    </source>
</evidence>
<evidence type="ECO:0000256" key="6">
    <source>
        <dbReference type="ARBA" id="ARBA00024347"/>
    </source>
</evidence>
<dbReference type="AlphaFoldDB" id="A0A5N5PB45"/>
<keyword evidence="10" id="KW-1185">Reference proteome</keyword>
<feature type="compositionally biased region" description="Polar residues" evidence="7">
    <location>
        <begin position="17"/>
        <end position="28"/>
    </location>
</feature>
<dbReference type="GO" id="GO:0005634">
    <property type="term" value="C:nucleus"/>
    <property type="evidence" value="ECO:0007669"/>
    <property type="project" value="UniProtKB-SubCell"/>
</dbReference>
<dbReference type="GO" id="GO:0010629">
    <property type="term" value="P:negative regulation of gene expression"/>
    <property type="evidence" value="ECO:0007669"/>
    <property type="project" value="TreeGrafter"/>
</dbReference>
<dbReference type="GO" id="GO:0003950">
    <property type="term" value="F:NAD+ poly-ADP-ribosyltransferase activity"/>
    <property type="evidence" value="ECO:0007669"/>
    <property type="project" value="InterPro"/>
</dbReference>
<feature type="domain" description="PARP catalytic" evidence="8">
    <location>
        <begin position="269"/>
        <end position="460"/>
    </location>
</feature>
<accession>A0A5N5PB45</accession>
<dbReference type="InterPro" id="IPR052056">
    <property type="entry name" value="Mono-ARTD/PARP"/>
</dbReference>
<comment type="subcellular location">
    <subcellularLocation>
        <location evidence="1">Nucleus</location>
    </subcellularLocation>
</comment>
<evidence type="ECO:0000313" key="10">
    <source>
        <dbReference type="Proteomes" id="UP000327468"/>
    </source>
</evidence>
<organism evidence="9 10">
    <name type="scientific">Pangasianodon hypophthalmus</name>
    <name type="common">Striped catfish</name>
    <name type="synonym">Helicophagus hypophthalmus</name>
    <dbReference type="NCBI Taxonomy" id="310915"/>
    <lineage>
        <taxon>Eukaryota</taxon>
        <taxon>Metazoa</taxon>
        <taxon>Chordata</taxon>
        <taxon>Craniata</taxon>
        <taxon>Vertebrata</taxon>
        <taxon>Euteleostomi</taxon>
        <taxon>Actinopterygii</taxon>
        <taxon>Neopterygii</taxon>
        <taxon>Teleostei</taxon>
        <taxon>Ostariophysi</taxon>
        <taxon>Siluriformes</taxon>
        <taxon>Pangasiidae</taxon>
        <taxon>Pangasianodon</taxon>
    </lineage>
</organism>
<dbReference type="Proteomes" id="UP000327468">
    <property type="component" value="Chromosome 5"/>
</dbReference>
<keyword evidence="2" id="KW-0328">Glycosyltransferase</keyword>
<evidence type="ECO:0000256" key="7">
    <source>
        <dbReference type="SAM" id="MobiDB-lite"/>
    </source>
</evidence>
<dbReference type="GO" id="GO:0005737">
    <property type="term" value="C:cytoplasm"/>
    <property type="evidence" value="ECO:0007669"/>
    <property type="project" value="TreeGrafter"/>
</dbReference>
<evidence type="ECO:0000259" key="8">
    <source>
        <dbReference type="PROSITE" id="PS51059"/>
    </source>
</evidence>
<dbReference type="InterPro" id="IPR012317">
    <property type="entry name" value="Poly(ADP-ribose)pol_cat_dom"/>
</dbReference>
<dbReference type="Gene3D" id="3.90.228.10">
    <property type="match status" value="1"/>
</dbReference>
<keyword evidence="5" id="KW-0539">Nucleus</keyword>
<dbReference type="Gene3D" id="3.40.220.10">
    <property type="entry name" value="Leucine Aminopeptidase, subunit E, domain 1"/>
    <property type="match status" value="1"/>
</dbReference>
<dbReference type="InterPro" id="IPR043472">
    <property type="entry name" value="Macro_dom-like"/>
</dbReference>
<comment type="similarity">
    <text evidence="6">Belongs to the ARTD/PARP family.</text>
</comment>
<sequence>MHRACREILGPSDLMPMQNQGNAPTQSPVSSLDLGNVTLHLKKGAIENETTDVIVNTIGPNLDLSKGQVSAALLKKAGRKIQDEIKYLKHGHVHEGDIIPTSGCKLNFFPKDTDTLKAFEKEIASTNTRLQTFQMSSSTKSHDNLSIRTAPCIELFAPSPEALREAKRWSFDMLDLRSGYRKIHNNHVLHLNQEDHEKLMSLQVSFNVIISEFFSEGKGGIIINGEPVGTRCAALEVEAMLCQAQENFAQSKEKDMQGDLEHMYVADDFGQRQQFERMSNRSYRKTPIDLNDWAVKERLRNFAKCGLNIVKVEKLRTTPLQQLFKLNSKRIQPPPRRLYQCVKAQFCDLICRVGFQREYAPPNEQKYGAGIYFTTEVDKAKSLWTDNEEEYIYFIEAQVLTGKETQGSSEMIVPPPFGKDPLVRYDSVTNGRGIHIIFNGQQAYPEFLFTCSKQANQTYF</sequence>
<dbReference type="PROSITE" id="PS51059">
    <property type="entry name" value="PARP_CATALYTIC"/>
    <property type="match status" value="1"/>
</dbReference>
<evidence type="ECO:0000256" key="1">
    <source>
        <dbReference type="ARBA" id="ARBA00004123"/>
    </source>
</evidence>
<evidence type="ECO:0000256" key="4">
    <source>
        <dbReference type="ARBA" id="ARBA00023027"/>
    </source>
</evidence>
<proteinExistence type="inferred from homology"/>
<dbReference type="PANTHER" id="PTHR14453:SF70">
    <property type="entry name" value="PROTEIN MONO-ADP-RIBOSYLTRANSFERASE PARP9"/>
    <property type="match status" value="1"/>
</dbReference>
<reference evidence="9 10" key="1">
    <citation type="submission" date="2019-06" db="EMBL/GenBank/DDBJ databases">
        <title>A chromosome-scale genome assembly of the striped catfish, Pangasianodon hypophthalmus.</title>
        <authorList>
            <person name="Wen M."/>
            <person name="Zahm M."/>
            <person name="Roques C."/>
            <person name="Cabau C."/>
            <person name="Klopp C."/>
            <person name="Donnadieu C."/>
            <person name="Jouanno E."/>
            <person name="Avarre J.-C."/>
            <person name="Campet M."/>
            <person name="Ha T.T.T."/>
            <person name="Dugue R."/>
            <person name="Lampietro C."/>
            <person name="Louis A."/>
            <person name="Herpin A."/>
            <person name="Echchiki A."/>
            <person name="Berthelot C."/>
            <person name="Parey E."/>
            <person name="Roest-Crollius H."/>
            <person name="Braasch I."/>
            <person name="Postlethwait J."/>
            <person name="Bobe J."/>
            <person name="Montfort J."/>
            <person name="Bouchez O."/>
            <person name="Begum T."/>
            <person name="Schartl M."/>
            <person name="Guiguen Y."/>
        </authorList>
    </citation>
    <scope>NUCLEOTIDE SEQUENCE [LARGE SCALE GENOMIC DNA]</scope>
    <source>
        <strain evidence="9 10">Indonesia</strain>
        <tissue evidence="9">Blood</tissue>
    </source>
</reference>
<dbReference type="GO" id="GO:0044389">
    <property type="term" value="F:ubiquitin-like protein ligase binding"/>
    <property type="evidence" value="ECO:0007669"/>
    <property type="project" value="TreeGrafter"/>
</dbReference>